<comment type="caution">
    <text evidence="2">The sequence shown here is derived from an EMBL/GenBank/DDBJ whole genome shotgun (WGS) entry which is preliminary data.</text>
</comment>
<name>A0A6V8QSF8_TRIAP</name>
<feature type="region of interest" description="Disordered" evidence="1">
    <location>
        <begin position="1"/>
        <end position="62"/>
    </location>
</feature>
<evidence type="ECO:0000313" key="2">
    <source>
        <dbReference type="EMBL" id="GFP55275.1"/>
    </source>
</evidence>
<feature type="compositionally biased region" description="Low complexity" evidence="1">
    <location>
        <begin position="1"/>
        <end position="10"/>
    </location>
</feature>
<reference evidence="2 3" key="1">
    <citation type="submission" date="2020-07" db="EMBL/GenBank/DDBJ databases">
        <title>Trichoderma asperellum IC-1 whole genome shotgun sequence.</title>
        <authorList>
            <person name="Kanamasa S."/>
            <person name="Takahashi H."/>
        </authorList>
    </citation>
    <scope>NUCLEOTIDE SEQUENCE [LARGE SCALE GENOMIC DNA]</scope>
    <source>
        <strain evidence="2 3">IC-1</strain>
    </source>
</reference>
<evidence type="ECO:0000313" key="3">
    <source>
        <dbReference type="Proteomes" id="UP000517252"/>
    </source>
</evidence>
<dbReference type="OrthoDB" id="37659at2759"/>
<evidence type="ECO:0000256" key="1">
    <source>
        <dbReference type="SAM" id="MobiDB-lite"/>
    </source>
</evidence>
<gene>
    <name evidence="2" type="ORF">TASIC1_0005013300</name>
</gene>
<accession>A0A6V8QSF8</accession>
<proteinExistence type="predicted"/>
<feature type="compositionally biased region" description="Low complexity" evidence="1">
    <location>
        <begin position="51"/>
        <end position="62"/>
    </location>
</feature>
<feature type="region of interest" description="Disordered" evidence="1">
    <location>
        <begin position="110"/>
        <end position="133"/>
    </location>
</feature>
<sequence>MEKSSGSGSSHKQASTSDATGSAFSPDLPQEVIPFEAAEPPAYQESHLEPSASASTSAPASASASHSLSVSASASTLQAPAAGSALVPTITSPFNFPKYSKDGSAADASPPVYDNIGGASSSSSKAAPRPIAFPQVSPDPDAAFLPAYAPVLLSYGITEQTWRSFLATISAFLTAKVSDRALSHATDVAAHIGENPKNLGKNVIAQAKSIGKNVTRDAKRGNIIGAAMGLIGGSISLPISTAMGIVGTTLSLPGSAMSAVTKKPRTPQERAATYAAVANEEWLHMRGLHAHLFDSAGLAHLLGQPLDSLLSMAWETKAIEATRQMRALEPLIAGLEIEEGASLQLKTQTLWLVLIPGQPSPSSEANIKK</sequence>
<organism evidence="2 3">
    <name type="scientific">Trichoderma asperellum</name>
    <name type="common">Filamentous fungus</name>
    <dbReference type="NCBI Taxonomy" id="101201"/>
    <lineage>
        <taxon>Eukaryota</taxon>
        <taxon>Fungi</taxon>
        <taxon>Dikarya</taxon>
        <taxon>Ascomycota</taxon>
        <taxon>Pezizomycotina</taxon>
        <taxon>Sordariomycetes</taxon>
        <taxon>Hypocreomycetidae</taxon>
        <taxon>Hypocreales</taxon>
        <taxon>Hypocreaceae</taxon>
        <taxon>Trichoderma</taxon>
    </lineage>
</organism>
<dbReference type="EMBL" id="BLZH01000005">
    <property type="protein sequence ID" value="GFP55275.1"/>
    <property type="molecule type" value="Genomic_DNA"/>
</dbReference>
<dbReference type="Proteomes" id="UP000517252">
    <property type="component" value="Unassembled WGS sequence"/>
</dbReference>
<dbReference type="AlphaFoldDB" id="A0A6V8QSF8"/>
<protein>
    <submittedName>
        <fullName evidence="2">Uncharacterized protein</fullName>
    </submittedName>
</protein>
<feature type="compositionally biased region" description="Polar residues" evidence="1">
    <location>
        <begin position="11"/>
        <end position="23"/>
    </location>
</feature>